<reference evidence="1 3" key="1">
    <citation type="submission" date="2016-10" db="EMBL/GenBank/DDBJ databases">
        <authorList>
            <person name="Varghese N."/>
            <person name="Submissions S."/>
        </authorList>
    </citation>
    <scope>NUCLEOTIDE SEQUENCE [LARGE SCALE GENOMIC DNA]</scope>
    <source>
        <strain evidence="1 3">GMCC 1.11211</strain>
    </source>
</reference>
<proteinExistence type="predicted"/>
<dbReference type="RefSeq" id="WP_092447884.1">
    <property type="nucleotide sequence ID" value="NZ_BKAC01000003.1"/>
</dbReference>
<dbReference type="AlphaFoldDB" id="A0A1I2XME3"/>
<gene>
    <name evidence="2" type="ORF">E3O11_07450</name>
    <name evidence="1" type="ORF">SAMN05216274_10132</name>
</gene>
<dbReference type="EMBL" id="SOFE01000014">
    <property type="protein sequence ID" value="TFB84890.1"/>
    <property type="molecule type" value="Genomic_DNA"/>
</dbReference>
<dbReference type="Gene3D" id="3.20.20.140">
    <property type="entry name" value="Metal-dependent hydrolases"/>
    <property type="match status" value="1"/>
</dbReference>
<evidence type="ECO:0000313" key="2">
    <source>
        <dbReference type="EMBL" id="TFB84890.1"/>
    </source>
</evidence>
<protein>
    <submittedName>
        <fullName evidence="2">Amidohydrolase</fullName>
    </submittedName>
</protein>
<evidence type="ECO:0000313" key="3">
    <source>
        <dbReference type="Proteomes" id="UP000199681"/>
    </source>
</evidence>
<evidence type="ECO:0000313" key="1">
    <source>
        <dbReference type="EMBL" id="SFH14630.1"/>
    </source>
</evidence>
<reference evidence="2 4" key="2">
    <citation type="submission" date="2019-03" db="EMBL/GenBank/DDBJ databases">
        <title>Genomics of glacier-inhabiting Cryobacterium strains.</title>
        <authorList>
            <person name="Liu Q."/>
            <person name="Xin Y.-H."/>
        </authorList>
    </citation>
    <scope>NUCLEOTIDE SEQUENCE [LARGE SCALE GENOMIC DNA]</scope>
    <source>
        <strain evidence="2 4">Hh34</strain>
    </source>
</reference>
<dbReference type="PANTHER" id="PTHR43135">
    <property type="entry name" value="ALPHA-D-RIBOSE 1-METHYLPHOSPHONATE 5-TRIPHOSPHATE DIPHOSPHATASE"/>
    <property type="match status" value="1"/>
</dbReference>
<dbReference type="SUPFAM" id="SSF51556">
    <property type="entry name" value="Metallo-dependent hydrolases"/>
    <property type="match status" value="1"/>
</dbReference>
<dbReference type="PANTHER" id="PTHR43135:SF3">
    <property type="entry name" value="ALPHA-D-RIBOSE 1-METHYLPHOSPHONATE 5-TRIPHOSPHATE DIPHOSPHATASE"/>
    <property type="match status" value="1"/>
</dbReference>
<dbReference type="EMBL" id="FOPW01000001">
    <property type="protein sequence ID" value="SFH14630.1"/>
    <property type="molecule type" value="Genomic_DNA"/>
</dbReference>
<accession>A0A1I2XME3</accession>
<dbReference type="InterPro" id="IPR032466">
    <property type="entry name" value="Metal_Hydrolase"/>
</dbReference>
<name>A0A1I2XME3_9MICO</name>
<dbReference type="GO" id="GO:0016787">
    <property type="term" value="F:hydrolase activity"/>
    <property type="evidence" value="ECO:0007669"/>
    <property type="project" value="UniProtKB-KW"/>
</dbReference>
<organism evidence="2 4">
    <name type="scientific">Cryobacterium levicorallinum</name>
    <dbReference type="NCBI Taxonomy" id="995038"/>
    <lineage>
        <taxon>Bacteria</taxon>
        <taxon>Bacillati</taxon>
        <taxon>Actinomycetota</taxon>
        <taxon>Actinomycetes</taxon>
        <taxon>Micrococcales</taxon>
        <taxon>Microbacteriaceae</taxon>
        <taxon>Cryobacterium</taxon>
    </lineage>
</organism>
<keyword evidence="2" id="KW-0378">Hydrolase</keyword>
<dbReference type="Proteomes" id="UP000297963">
    <property type="component" value="Unassembled WGS sequence"/>
</dbReference>
<dbReference type="Proteomes" id="UP000199681">
    <property type="component" value="Unassembled WGS sequence"/>
</dbReference>
<dbReference type="InterPro" id="IPR051781">
    <property type="entry name" value="Metallo-dep_Hydrolase"/>
</dbReference>
<sequence length="304" mass="31822">MTGQSFHGHFLHGRGAVYRGFLDAHVHLALIDPGQLVDGGIARVIDLGGWLPNGKREDMPDVAYAYQFLTAPGGYPSQAGWAEPGWCREIATAADAAAAVDLQAAAGASVLKVTLNAVAGPVLNAKGLTAAVDRAHECGLPVVAHAEGAGQADRAFAAGVDAFAHTPFSERLADDLVTAMAASMTWISTLDIHGWGTPTEAFDIASDNLHRFHAAGGRVLYGTDLGNGPLVLGINRREISALLGAGLTPDDVLDALCPRAPLGLALADTRVTFIPGERPRDPDEFTEWLGSARALTHSELEVLE</sequence>
<keyword evidence="3" id="KW-1185">Reference proteome</keyword>
<evidence type="ECO:0000313" key="4">
    <source>
        <dbReference type="Proteomes" id="UP000297963"/>
    </source>
</evidence>
<comment type="caution">
    <text evidence="2">The sequence shown here is derived from an EMBL/GenBank/DDBJ whole genome shotgun (WGS) entry which is preliminary data.</text>
</comment>
<dbReference type="STRING" id="995038.SAMN05216274_10132"/>